<dbReference type="EMBL" id="JAUJFI010000031">
    <property type="protein sequence ID" value="MDQ2102838.1"/>
    <property type="molecule type" value="Genomic_DNA"/>
</dbReference>
<reference evidence="5 6" key="1">
    <citation type="submission" date="2023-06" db="EMBL/GenBank/DDBJ databases">
        <title>Azospirillum isscasensis sp.nov, a bacterium isolated from rhizosphere soil of rice.</title>
        <authorList>
            <person name="Wang H."/>
        </authorList>
    </citation>
    <scope>NUCLEOTIDE SEQUENCE [LARGE SCALE GENOMIC DNA]</scope>
    <source>
        <strain evidence="5 6">C340-1</strain>
    </source>
</reference>
<dbReference type="InterPro" id="IPR032823">
    <property type="entry name" value="BCA_ABC_TP_C"/>
</dbReference>
<dbReference type="PROSITE" id="PS50893">
    <property type="entry name" value="ABC_TRANSPORTER_2"/>
    <property type="match status" value="1"/>
</dbReference>
<keyword evidence="1" id="KW-0813">Transport</keyword>
<evidence type="ECO:0000256" key="1">
    <source>
        <dbReference type="ARBA" id="ARBA00022448"/>
    </source>
</evidence>
<dbReference type="CDD" id="cd03219">
    <property type="entry name" value="ABC_Mj1267_LivG_branched"/>
    <property type="match status" value="1"/>
</dbReference>
<evidence type="ECO:0000256" key="3">
    <source>
        <dbReference type="ARBA" id="ARBA00022840"/>
    </source>
</evidence>
<keyword evidence="2" id="KW-0547">Nucleotide-binding</keyword>
<proteinExistence type="predicted"/>
<dbReference type="InterPro" id="IPR051120">
    <property type="entry name" value="ABC_AA/LPS_Transport"/>
</dbReference>
<comment type="caution">
    <text evidence="5">The sequence shown here is derived from an EMBL/GenBank/DDBJ whole genome shotgun (WGS) entry which is preliminary data.</text>
</comment>
<dbReference type="GO" id="GO:0005524">
    <property type="term" value="F:ATP binding"/>
    <property type="evidence" value="ECO:0007669"/>
    <property type="project" value="UniProtKB-KW"/>
</dbReference>
<dbReference type="PANTHER" id="PTHR45772">
    <property type="entry name" value="CONSERVED COMPONENT OF ABC TRANSPORTER FOR NATURAL AMINO ACIDS-RELATED"/>
    <property type="match status" value="1"/>
</dbReference>
<organism evidence="5 6">
    <name type="scientific">Azospirillum isscasi</name>
    <dbReference type="NCBI Taxonomy" id="3053926"/>
    <lineage>
        <taxon>Bacteria</taxon>
        <taxon>Pseudomonadati</taxon>
        <taxon>Pseudomonadota</taxon>
        <taxon>Alphaproteobacteria</taxon>
        <taxon>Rhodospirillales</taxon>
        <taxon>Azospirillaceae</taxon>
        <taxon>Azospirillum</taxon>
    </lineage>
</organism>
<protein>
    <submittedName>
        <fullName evidence="5">ABC transporter ATP-binding protein</fullName>
    </submittedName>
</protein>
<dbReference type="InterPro" id="IPR027417">
    <property type="entry name" value="P-loop_NTPase"/>
</dbReference>
<dbReference type="PANTHER" id="PTHR45772:SF7">
    <property type="entry name" value="AMINO ACID ABC TRANSPORTER ATP-BINDING PROTEIN"/>
    <property type="match status" value="1"/>
</dbReference>
<keyword evidence="3 5" id="KW-0067">ATP-binding</keyword>
<dbReference type="InterPro" id="IPR003439">
    <property type="entry name" value="ABC_transporter-like_ATP-bd"/>
</dbReference>
<keyword evidence="6" id="KW-1185">Reference proteome</keyword>
<gene>
    <name evidence="5" type="ORF">QSG27_09060</name>
</gene>
<evidence type="ECO:0000259" key="4">
    <source>
        <dbReference type="PROSITE" id="PS50893"/>
    </source>
</evidence>
<name>A0ABU0WF54_9PROT</name>
<evidence type="ECO:0000313" key="5">
    <source>
        <dbReference type="EMBL" id="MDQ2102838.1"/>
    </source>
</evidence>
<sequence length="276" mass="29405">MTMLANAPIPHGENAVTPVAAPSKALLGVENLSREFGGVLAIENLSFTVSQGDIHSIIGPNGAGKTTLFNLITGVYKPSRGTVLFDGATVSGLPPYKLAARGMSRTFQNLQIFFNMTAIENVMVGRHLHLNGRLLPSLFRLPSLVRKDREAKERAAELMTSVGLAKYVDAHASSMPYGALKRLEIARALASEPKLLLLDEPAAGLNATESREIDEVIKTVAASGVTVILVEHDMKMVMGISDRITALNYGRKLAEGTPGEVAANPDVVAAYLGTMD</sequence>
<accession>A0ABU0WF54</accession>
<dbReference type="Pfam" id="PF12399">
    <property type="entry name" value="BCA_ABC_TP_C"/>
    <property type="match status" value="1"/>
</dbReference>
<dbReference type="SUPFAM" id="SSF52540">
    <property type="entry name" value="P-loop containing nucleoside triphosphate hydrolases"/>
    <property type="match status" value="1"/>
</dbReference>
<dbReference type="Proteomes" id="UP001227317">
    <property type="component" value="Unassembled WGS sequence"/>
</dbReference>
<dbReference type="Gene3D" id="3.40.50.300">
    <property type="entry name" value="P-loop containing nucleotide triphosphate hydrolases"/>
    <property type="match status" value="1"/>
</dbReference>
<feature type="domain" description="ABC transporter" evidence="4">
    <location>
        <begin position="27"/>
        <end position="274"/>
    </location>
</feature>
<dbReference type="InterPro" id="IPR003593">
    <property type="entry name" value="AAA+_ATPase"/>
</dbReference>
<dbReference type="SMART" id="SM00382">
    <property type="entry name" value="AAA"/>
    <property type="match status" value="1"/>
</dbReference>
<evidence type="ECO:0000256" key="2">
    <source>
        <dbReference type="ARBA" id="ARBA00022741"/>
    </source>
</evidence>
<dbReference type="RefSeq" id="WP_306705310.1">
    <property type="nucleotide sequence ID" value="NZ_JAUJFI010000031.1"/>
</dbReference>
<evidence type="ECO:0000313" key="6">
    <source>
        <dbReference type="Proteomes" id="UP001227317"/>
    </source>
</evidence>
<dbReference type="Pfam" id="PF00005">
    <property type="entry name" value="ABC_tran"/>
    <property type="match status" value="1"/>
</dbReference>